<protein>
    <submittedName>
        <fullName evidence="1">Uncharacterized protein</fullName>
    </submittedName>
</protein>
<organism evidence="1 2">
    <name type="scientific">Violaceomyces palustris</name>
    <dbReference type="NCBI Taxonomy" id="1673888"/>
    <lineage>
        <taxon>Eukaryota</taxon>
        <taxon>Fungi</taxon>
        <taxon>Dikarya</taxon>
        <taxon>Basidiomycota</taxon>
        <taxon>Ustilaginomycotina</taxon>
        <taxon>Ustilaginomycetes</taxon>
        <taxon>Violaceomycetales</taxon>
        <taxon>Violaceomycetaceae</taxon>
        <taxon>Violaceomyces</taxon>
    </lineage>
</organism>
<proteinExistence type="predicted"/>
<gene>
    <name evidence="1" type="ORF">IE53DRAFT_407821</name>
</gene>
<sequence length="590" mass="62372">MGDSDFVPLLSLPSLATVITYATRLDPPHRFTFSTIRPDNPTSYTKSGRQAVLAALEDVVTVNPDPQSTRSPDFYEPSSSYAGASPMSHMEPPPMLPSKNPFDDTSAAAPPPHPKSNMAGKFANAFRRQTAEEKEAKRREKEARMNKEISKSAAKSSRMDIIDRLDLSGIHGSSMFHHDSPYDACSPHNNRGKRAPVMAFDPNVDPMTGEPIDARRLNGNKGRSRLSPLAKHTLSKMDSSHSDLHGDLDEKPGASGSRPASGPNGSRSRSSTAPIVPSLPLDADAAASTAELGTPSIISHDEDGLSEVDRDLDADGSWGQGYHTQPSKVPSSRHDVSNPNADVWGVSAEPWQDFAQPKAREKGSANRHSTLSPSMADTRGSGDRSGISSAASSVFDMEAVMTGRYKKKEPEEIGGVSPFPEPNWNEKLGVTEQPKRSKSLIKRIRSMKENPNVPPPDDAVEMGNLNGRRGARRNHKYSPSTPPARFDAAGSPEPEAGSGIVSSRAAADAAVGIAPGASLGRKAGGGVTSDYMNSGSGRYGGGHSPIIREESADRSPGETAPSGGAGGGLGRSGSLFNKFGGGRKKGAKAA</sequence>
<evidence type="ECO:0000313" key="2">
    <source>
        <dbReference type="Proteomes" id="UP000245626"/>
    </source>
</evidence>
<dbReference type="Proteomes" id="UP000245626">
    <property type="component" value="Unassembled WGS sequence"/>
</dbReference>
<reference evidence="1 2" key="1">
    <citation type="journal article" date="2018" name="Mol. Biol. Evol.">
        <title>Broad Genomic Sampling Reveals a Smut Pathogenic Ancestry of the Fungal Clade Ustilaginomycotina.</title>
        <authorList>
            <person name="Kijpornyongpan T."/>
            <person name="Mondo S.J."/>
            <person name="Barry K."/>
            <person name="Sandor L."/>
            <person name="Lee J."/>
            <person name="Lipzen A."/>
            <person name="Pangilinan J."/>
            <person name="LaButti K."/>
            <person name="Hainaut M."/>
            <person name="Henrissat B."/>
            <person name="Grigoriev I.V."/>
            <person name="Spatafora J.W."/>
            <person name="Aime M.C."/>
        </authorList>
    </citation>
    <scope>NUCLEOTIDE SEQUENCE [LARGE SCALE GENOMIC DNA]</scope>
    <source>
        <strain evidence="1 2">SA 807</strain>
    </source>
</reference>
<dbReference type="EMBL" id="KZ820758">
    <property type="protein sequence ID" value="PWN46714.1"/>
    <property type="molecule type" value="Genomic_DNA"/>
</dbReference>
<accession>A0ACD0NLN7</accession>
<keyword evidence="2" id="KW-1185">Reference proteome</keyword>
<name>A0ACD0NLN7_9BASI</name>
<evidence type="ECO:0000313" key="1">
    <source>
        <dbReference type="EMBL" id="PWN46714.1"/>
    </source>
</evidence>